<dbReference type="Proteomes" id="UP000215305">
    <property type="component" value="Unassembled WGS sequence"/>
</dbReference>
<dbReference type="AlphaFoldDB" id="A0A397HXY4"/>
<accession>A0A397HXY4</accession>
<comment type="caution">
    <text evidence="2">The sequence shown here is derived from an EMBL/GenBank/DDBJ whole genome shotgun (WGS) entry which is preliminary data.</text>
</comment>
<dbReference type="EMBL" id="NKHU02000014">
    <property type="protein sequence ID" value="RHZ65943.1"/>
    <property type="molecule type" value="Genomic_DNA"/>
</dbReference>
<protein>
    <submittedName>
        <fullName evidence="2">Uncharacterized protein</fullName>
    </submittedName>
</protein>
<reference evidence="2" key="1">
    <citation type="submission" date="2018-08" db="EMBL/GenBank/DDBJ databases">
        <title>Draft genome sequence of azole-resistant Aspergillus thermomutatus (Neosartorya pseudofischeri) strain HMR AF 39, isolated from a human nasal aspirate.</title>
        <authorList>
            <person name="Parent-Michaud M."/>
            <person name="Dufresne P.J."/>
            <person name="Fournier E."/>
            <person name="Martineau C."/>
            <person name="Moreira S."/>
            <person name="Perkins V."/>
            <person name="De Repentigny L."/>
            <person name="Dufresne S.F."/>
        </authorList>
    </citation>
    <scope>NUCLEOTIDE SEQUENCE [LARGE SCALE GENOMIC DNA]</scope>
    <source>
        <strain evidence="2">HMR AF 39</strain>
    </source>
</reference>
<evidence type="ECO:0000313" key="3">
    <source>
        <dbReference type="Proteomes" id="UP000215305"/>
    </source>
</evidence>
<keyword evidence="1" id="KW-0472">Membrane</keyword>
<evidence type="ECO:0000313" key="2">
    <source>
        <dbReference type="EMBL" id="RHZ65943.1"/>
    </source>
</evidence>
<dbReference type="GeneID" id="38124606"/>
<evidence type="ECO:0000256" key="1">
    <source>
        <dbReference type="SAM" id="Phobius"/>
    </source>
</evidence>
<dbReference type="RefSeq" id="XP_026618043.1">
    <property type="nucleotide sequence ID" value="XM_026756251.1"/>
</dbReference>
<keyword evidence="3" id="KW-1185">Reference proteome</keyword>
<sequence length="118" mass="12965">MTYTFLTDLYGQVEAPAPPPAATLEVAAAAAFCLLLKKRKREEAIRRNECYQVLPLMADRGTELPEDIQAGLKGAKLQPDLTLAQLLLRSSSTRKGIQEGKKAVLDAAKKALKRRTRS</sequence>
<gene>
    <name evidence="2" type="ORF">CDV56_102632</name>
</gene>
<feature type="transmembrane region" description="Helical" evidence="1">
    <location>
        <begin position="20"/>
        <end position="37"/>
    </location>
</feature>
<dbReference type="VEuPathDB" id="FungiDB:CDV56_102632"/>
<organism evidence="2 3">
    <name type="scientific">Aspergillus thermomutatus</name>
    <name type="common">Neosartorya pseudofischeri</name>
    <dbReference type="NCBI Taxonomy" id="41047"/>
    <lineage>
        <taxon>Eukaryota</taxon>
        <taxon>Fungi</taxon>
        <taxon>Dikarya</taxon>
        <taxon>Ascomycota</taxon>
        <taxon>Pezizomycotina</taxon>
        <taxon>Eurotiomycetes</taxon>
        <taxon>Eurotiomycetidae</taxon>
        <taxon>Eurotiales</taxon>
        <taxon>Aspergillaceae</taxon>
        <taxon>Aspergillus</taxon>
        <taxon>Aspergillus subgen. Fumigati</taxon>
    </lineage>
</organism>
<name>A0A397HXY4_ASPTH</name>
<keyword evidence="1" id="KW-0812">Transmembrane</keyword>
<proteinExistence type="predicted"/>
<keyword evidence="1" id="KW-1133">Transmembrane helix</keyword>